<protein>
    <recommendedName>
        <fullName evidence="1">2EXR domain-containing protein</fullName>
    </recommendedName>
</protein>
<dbReference type="Proteomes" id="UP000700596">
    <property type="component" value="Unassembled WGS sequence"/>
</dbReference>
<evidence type="ECO:0000313" key="3">
    <source>
        <dbReference type="Proteomes" id="UP000700596"/>
    </source>
</evidence>
<dbReference type="EMBL" id="JAGMWT010000011">
    <property type="protein sequence ID" value="KAH7119522.1"/>
    <property type="molecule type" value="Genomic_DNA"/>
</dbReference>
<evidence type="ECO:0000259" key="1">
    <source>
        <dbReference type="Pfam" id="PF20150"/>
    </source>
</evidence>
<keyword evidence="3" id="KW-1185">Reference proteome</keyword>
<evidence type="ECO:0000313" key="2">
    <source>
        <dbReference type="EMBL" id="KAH7119522.1"/>
    </source>
</evidence>
<dbReference type="AlphaFoldDB" id="A0A9P9IGT6"/>
<dbReference type="PANTHER" id="PTHR35910:SF6">
    <property type="entry name" value="2EXR DOMAIN-CONTAINING PROTEIN"/>
    <property type="match status" value="1"/>
</dbReference>
<organism evidence="2 3">
    <name type="scientific">Dendryphion nanum</name>
    <dbReference type="NCBI Taxonomy" id="256645"/>
    <lineage>
        <taxon>Eukaryota</taxon>
        <taxon>Fungi</taxon>
        <taxon>Dikarya</taxon>
        <taxon>Ascomycota</taxon>
        <taxon>Pezizomycotina</taxon>
        <taxon>Dothideomycetes</taxon>
        <taxon>Pleosporomycetidae</taxon>
        <taxon>Pleosporales</taxon>
        <taxon>Torulaceae</taxon>
        <taxon>Dendryphion</taxon>
    </lineage>
</organism>
<comment type="caution">
    <text evidence="2">The sequence shown here is derived from an EMBL/GenBank/DDBJ whole genome shotgun (WGS) entry which is preliminary data.</text>
</comment>
<sequence>MGIKAPTLFTDLPLELRQEIYLIATPARVVLVEEVLEDLAVFEERFETLSITEIQTHPGLDYFAEHFRPTLNSKHATRDLFPAAHDDIPPIYRGRSHLRQRKLEEYGFKSNKDPIPAWRYEDDMPLEVLCRNPKLAFQFFRHSRLKHSGPVPPLLHMSFESRAFLVSLGYQLAFGTRSHMPTTWFNFKRDILAINCAWKHEPFQGRWKRVDGEEFHGLLSGKDYHVGQFLPADLTRVRRLACEGWFPKTYSYCCMNMRPVLQLFPQVRELFGVSWAIDECLDALEHAVLNLDLRWDTVDASCEWRACHRFISVEEIDTLWTTVGIECLEAYYADYEHDGIRALGLKRFKLKNGFSRPYLSEQALDCWQHKPLTTCSCPKIKFKNVHMVTEPIGQRILMHREAFVKHFELLKQQTGVPLQLPNDGRVDFNYSLSWFSTLFGEGYKTHQQEIDWWVRKGCPANSNTWQLFLDL</sequence>
<gene>
    <name evidence="2" type="ORF">B0J11DRAFT_582056</name>
</gene>
<reference evidence="2" key="1">
    <citation type="journal article" date="2021" name="Nat. Commun.">
        <title>Genetic determinants of endophytism in the Arabidopsis root mycobiome.</title>
        <authorList>
            <person name="Mesny F."/>
            <person name="Miyauchi S."/>
            <person name="Thiergart T."/>
            <person name="Pickel B."/>
            <person name="Atanasova L."/>
            <person name="Karlsson M."/>
            <person name="Huettel B."/>
            <person name="Barry K.W."/>
            <person name="Haridas S."/>
            <person name="Chen C."/>
            <person name="Bauer D."/>
            <person name="Andreopoulos W."/>
            <person name="Pangilinan J."/>
            <person name="LaButti K."/>
            <person name="Riley R."/>
            <person name="Lipzen A."/>
            <person name="Clum A."/>
            <person name="Drula E."/>
            <person name="Henrissat B."/>
            <person name="Kohler A."/>
            <person name="Grigoriev I.V."/>
            <person name="Martin F.M."/>
            <person name="Hacquard S."/>
        </authorList>
    </citation>
    <scope>NUCLEOTIDE SEQUENCE</scope>
    <source>
        <strain evidence="2">MPI-CAGE-CH-0243</strain>
    </source>
</reference>
<dbReference type="PANTHER" id="PTHR35910">
    <property type="entry name" value="2EXR DOMAIN-CONTAINING PROTEIN"/>
    <property type="match status" value="1"/>
</dbReference>
<name>A0A9P9IGT6_9PLEO</name>
<accession>A0A9P9IGT6</accession>
<dbReference type="OrthoDB" id="3513892at2759"/>
<dbReference type="InterPro" id="IPR045518">
    <property type="entry name" value="2EXR"/>
</dbReference>
<proteinExistence type="predicted"/>
<dbReference type="Pfam" id="PF20150">
    <property type="entry name" value="2EXR"/>
    <property type="match status" value="1"/>
</dbReference>
<feature type="domain" description="2EXR" evidence="1">
    <location>
        <begin position="7"/>
        <end position="192"/>
    </location>
</feature>